<dbReference type="EMBL" id="CP064030">
    <property type="protein sequence ID" value="QRN55340.1"/>
    <property type="molecule type" value="Genomic_DNA"/>
</dbReference>
<gene>
    <name evidence="1" type="ORF">ISN74_08465</name>
</gene>
<evidence type="ECO:0008006" key="3">
    <source>
        <dbReference type="Google" id="ProtNLM"/>
    </source>
</evidence>
<sequence length="100" mass="10560">MVLHRIQQLAILGCMIGLVTGCATKGVPASSTDPAASSTTVTCTINAPSAMPCADQARQACSSDVRLQTIRSRNEIPVTEGAPQYSAPLYQYTATYACHR</sequence>
<accession>A0ABX7H1P7</accession>
<name>A0ABX7H1P7_9GAMM</name>
<dbReference type="Proteomes" id="UP000663181">
    <property type="component" value="Chromosome"/>
</dbReference>
<dbReference type="RefSeq" id="WP_188798907.1">
    <property type="nucleotide sequence ID" value="NZ_BMIZ01000001.1"/>
</dbReference>
<dbReference type="PROSITE" id="PS51257">
    <property type="entry name" value="PROKAR_LIPOPROTEIN"/>
    <property type="match status" value="1"/>
</dbReference>
<protein>
    <recommendedName>
        <fullName evidence="3">Lipoprotein</fullName>
    </recommendedName>
</protein>
<organism evidence="1 2">
    <name type="scientific">Dyella caseinilytica</name>
    <dbReference type="NCBI Taxonomy" id="1849581"/>
    <lineage>
        <taxon>Bacteria</taxon>
        <taxon>Pseudomonadati</taxon>
        <taxon>Pseudomonadota</taxon>
        <taxon>Gammaproteobacteria</taxon>
        <taxon>Lysobacterales</taxon>
        <taxon>Rhodanobacteraceae</taxon>
        <taxon>Dyella</taxon>
    </lineage>
</organism>
<evidence type="ECO:0000313" key="2">
    <source>
        <dbReference type="Proteomes" id="UP000663181"/>
    </source>
</evidence>
<proteinExistence type="predicted"/>
<keyword evidence="2" id="KW-1185">Reference proteome</keyword>
<reference evidence="1 2" key="1">
    <citation type="submission" date="2020-10" db="EMBL/GenBank/DDBJ databases">
        <title>Phylogeny of dyella-like bacteria.</title>
        <authorList>
            <person name="Fu J."/>
        </authorList>
    </citation>
    <scope>NUCLEOTIDE SEQUENCE [LARGE SCALE GENOMIC DNA]</scope>
    <source>
        <strain evidence="1 2">DHOB09</strain>
    </source>
</reference>
<evidence type="ECO:0000313" key="1">
    <source>
        <dbReference type="EMBL" id="QRN55340.1"/>
    </source>
</evidence>